<dbReference type="InterPro" id="IPR007197">
    <property type="entry name" value="rSAM"/>
</dbReference>
<proteinExistence type="predicted"/>
<evidence type="ECO:0000313" key="9">
    <source>
        <dbReference type="Proteomes" id="UP000235589"/>
    </source>
</evidence>
<keyword evidence="9" id="KW-1185">Reference proteome</keyword>
<dbReference type="InterPro" id="IPR013785">
    <property type="entry name" value="Aldolase_TIM"/>
</dbReference>
<dbReference type="GO" id="GO:0051539">
    <property type="term" value="F:4 iron, 4 sulfur cluster binding"/>
    <property type="evidence" value="ECO:0007669"/>
    <property type="project" value="UniProtKB-KW"/>
</dbReference>
<dbReference type="InterPro" id="IPR023822">
    <property type="entry name" value="rSAM_TatD-assoc_bac"/>
</dbReference>
<dbReference type="GO" id="GO:0046872">
    <property type="term" value="F:metal ion binding"/>
    <property type="evidence" value="ECO:0007669"/>
    <property type="project" value="UniProtKB-KW"/>
</dbReference>
<dbReference type="SFLD" id="SFLDS00029">
    <property type="entry name" value="Radical_SAM"/>
    <property type="match status" value="1"/>
</dbReference>
<dbReference type="Pfam" id="PF04055">
    <property type="entry name" value="Radical_SAM"/>
    <property type="match status" value="1"/>
</dbReference>
<dbReference type="PANTHER" id="PTHR43787">
    <property type="entry name" value="FEMO COFACTOR BIOSYNTHESIS PROTEIN NIFB-RELATED"/>
    <property type="match status" value="1"/>
</dbReference>
<dbReference type="CDD" id="cd01335">
    <property type="entry name" value="Radical_SAM"/>
    <property type="match status" value="1"/>
</dbReference>
<dbReference type="InterPro" id="IPR058240">
    <property type="entry name" value="rSAM_sf"/>
</dbReference>
<name>A0A2K9P4L2_9FIRM</name>
<keyword evidence="3" id="KW-0949">S-adenosyl-L-methionine</keyword>
<evidence type="ECO:0000256" key="1">
    <source>
        <dbReference type="ARBA" id="ARBA00001966"/>
    </source>
</evidence>
<evidence type="ECO:0000256" key="4">
    <source>
        <dbReference type="ARBA" id="ARBA00022723"/>
    </source>
</evidence>
<dbReference type="NCBIfam" id="TIGR04100">
    <property type="entry name" value="rSAM_pair_X"/>
    <property type="match status" value="1"/>
</dbReference>
<dbReference type="Gene3D" id="3.20.20.70">
    <property type="entry name" value="Aldolase class I"/>
    <property type="match status" value="1"/>
</dbReference>
<gene>
    <name evidence="8" type="ORF">B9O19_02061</name>
</gene>
<dbReference type="RefSeq" id="WP_102366333.1">
    <property type="nucleotide sequence ID" value="NZ_CP020991.1"/>
</dbReference>
<feature type="domain" description="Radical SAM core" evidence="7">
    <location>
        <begin position="5"/>
        <end position="201"/>
    </location>
</feature>
<evidence type="ECO:0000256" key="3">
    <source>
        <dbReference type="ARBA" id="ARBA00022691"/>
    </source>
</evidence>
<keyword evidence="2" id="KW-0004">4Fe-4S</keyword>
<evidence type="ECO:0000313" key="8">
    <source>
        <dbReference type="EMBL" id="AUO20203.1"/>
    </source>
</evidence>
<evidence type="ECO:0000259" key="7">
    <source>
        <dbReference type="PROSITE" id="PS51918"/>
    </source>
</evidence>
<reference evidence="8 9" key="1">
    <citation type="submission" date="2017-04" db="EMBL/GenBank/DDBJ databases">
        <title>Monoglobus pectinilyticus 14 draft genome.</title>
        <authorList>
            <person name="Kim C."/>
            <person name="Rosendale D.I."/>
            <person name="Kelly W.J."/>
            <person name="Tannock G.W."/>
            <person name="Patchett M.L."/>
            <person name="Jordens J.Z."/>
        </authorList>
    </citation>
    <scope>NUCLEOTIDE SEQUENCE [LARGE SCALE GENOMIC DNA]</scope>
    <source>
        <strain evidence="8 9">14</strain>
    </source>
</reference>
<keyword evidence="5" id="KW-0408">Iron</keyword>
<dbReference type="AlphaFoldDB" id="A0A2K9P4L2"/>
<comment type="cofactor">
    <cofactor evidence="1">
        <name>[4Fe-4S] cluster</name>
        <dbReference type="ChEBI" id="CHEBI:49883"/>
    </cofactor>
</comment>
<dbReference type="SFLD" id="SFLDG01111">
    <property type="entry name" value="Uncharacterised_Radical_SAM_Su"/>
    <property type="match status" value="1"/>
</dbReference>
<sequence>MTITYEYHNSLYVNITNRCSNACVFCVRTKHDNVNGKDDLWLDREPSIEEIKADFEKRDLSKYDEIVFCGYGEPTERFDDLIEIARWIKSKKPDSVIRINTNGQANLINGRDVTPELDGAIDIIGISLNASNAKEYQDICKSRYGEESFEALQDFAKRAKDYVKLVVFSVVDKTIPESDIEICRKIAEDCGVKFRLREYIE</sequence>
<dbReference type="SUPFAM" id="SSF102114">
    <property type="entry name" value="Radical SAM enzymes"/>
    <property type="match status" value="1"/>
</dbReference>
<dbReference type="GeneID" id="98063433"/>
<evidence type="ECO:0000256" key="2">
    <source>
        <dbReference type="ARBA" id="ARBA00022485"/>
    </source>
</evidence>
<dbReference type="PROSITE" id="PS51918">
    <property type="entry name" value="RADICAL_SAM"/>
    <property type="match status" value="1"/>
</dbReference>
<evidence type="ECO:0000256" key="5">
    <source>
        <dbReference type="ARBA" id="ARBA00023004"/>
    </source>
</evidence>
<dbReference type="PANTHER" id="PTHR43787:SF3">
    <property type="entry name" value="ARYLSULFATASE REGULATORY PROTEIN"/>
    <property type="match status" value="1"/>
</dbReference>
<dbReference type="InterPro" id="IPR023821">
    <property type="entry name" value="rSAM_TatD-assoc"/>
</dbReference>
<dbReference type="NCBIfam" id="TIGR04038">
    <property type="entry name" value="tatD_link_rSAM"/>
    <property type="match status" value="1"/>
</dbReference>
<protein>
    <submittedName>
        <fullName evidence="8">Radical SAM domain protein</fullName>
    </submittedName>
</protein>
<keyword evidence="6" id="KW-0411">Iron-sulfur</keyword>
<evidence type="ECO:0000256" key="6">
    <source>
        <dbReference type="ARBA" id="ARBA00023014"/>
    </source>
</evidence>
<keyword evidence="4" id="KW-0479">Metal-binding</keyword>
<organism evidence="8 9">
    <name type="scientific">Monoglobus pectinilyticus</name>
    <dbReference type="NCBI Taxonomy" id="1981510"/>
    <lineage>
        <taxon>Bacteria</taxon>
        <taxon>Bacillati</taxon>
        <taxon>Bacillota</taxon>
        <taxon>Clostridia</taxon>
        <taxon>Monoglobales</taxon>
        <taxon>Monoglobaceae</taxon>
        <taxon>Monoglobus</taxon>
    </lineage>
</organism>
<dbReference type="OrthoDB" id="6258756at2"/>
<dbReference type="Proteomes" id="UP000235589">
    <property type="component" value="Chromosome"/>
</dbReference>
<dbReference type="EMBL" id="CP020991">
    <property type="protein sequence ID" value="AUO20203.1"/>
    <property type="molecule type" value="Genomic_DNA"/>
</dbReference>
<dbReference type="KEGG" id="mpec:B9O19_02061"/>
<accession>A0A2K9P4L2</accession>
<dbReference type="GO" id="GO:0003824">
    <property type="term" value="F:catalytic activity"/>
    <property type="evidence" value="ECO:0007669"/>
    <property type="project" value="InterPro"/>
</dbReference>